<comment type="caution">
    <text evidence="1">The sequence shown here is derived from an EMBL/GenBank/DDBJ whole genome shotgun (WGS) entry which is preliminary data.</text>
</comment>
<sequence>MSFEVKGLEELRDSLEKMAETAKNLEGQHTFQEMFPNSFMKKYTKFDTIENLFDAYCIPKTQEEFESFPQEQMDHIIQQSTSFNSWQSMLDTAAQELFLSKLDL</sequence>
<gene>
    <name evidence="1" type="ORF">HMPREF9629_00702</name>
</gene>
<evidence type="ECO:0000313" key="1">
    <source>
        <dbReference type="EMBL" id="EHL11165.1"/>
    </source>
</evidence>
<organism evidence="1 2">
    <name type="scientific">Peptoanaerobacter stomatis</name>
    <dbReference type="NCBI Taxonomy" id="796937"/>
    <lineage>
        <taxon>Bacteria</taxon>
        <taxon>Bacillati</taxon>
        <taxon>Bacillota</taxon>
        <taxon>Clostridia</taxon>
        <taxon>Peptostreptococcales</taxon>
        <taxon>Filifactoraceae</taxon>
        <taxon>Peptoanaerobacter</taxon>
    </lineage>
</organism>
<reference evidence="1 2" key="1">
    <citation type="submission" date="2011-08" db="EMBL/GenBank/DDBJ databases">
        <title>The Genome Sequence of Eubacteriaceae bacterium ACC19a.</title>
        <authorList>
            <consortium name="The Broad Institute Genome Sequencing Platform"/>
            <person name="Earl A."/>
            <person name="Ward D."/>
            <person name="Feldgarden M."/>
            <person name="Gevers D."/>
            <person name="Sizova M."/>
            <person name="Hazen A."/>
            <person name="Epstein S."/>
            <person name="Young S.K."/>
            <person name="Zeng Q."/>
            <person name="Gargeya S."/>
            <person name="Fitzgerald M."/>
            <person name="Haas B."/>
            <person name="Abouelleil A."/>
            <person name="Alvarado L."/>
            <person name="Arachchi H.M."/>
            <person name="Berlin A."/>
            <person name="Brown A."/>
            <person name="Chapman S.B."/>
            <person name="Chen Z."/>
            <person name="Dunbar C."/>
            <person name="Freedman E."/>
            <person name="Gearin G."/>
            <person name="Gellesch M."/>
            <person name="Goldberg J."/>
            <person name="Griggs A."/>
            <person name="Gujja S."/>
            <person name="Heiman D."/>
            <person name="Howarth C."/>
            <person name="Larson L."/>
            <person name="Lui A."/>
            <person name="MacDonald P.J.P."/>
            <person name="Montmayeur A."/>
            <person name="Murphy C."/>
            <person name="Neiman D."/>
            <person name="Pearson M."/>
            <person name="Priest M."/>
            <person name="Roberts A."/>
            <person name="Saif S."/>
            <person name="Shea T."/>
            <person name="Shenoy N."/>
            <person name="Sisk P."/>
            <person name="Stolte C."/>
            <person name="Sykes S."/>
            <person name="Wortman J."/>
            <person name="Nusbaum C."/>
            <person name="Birren B."/>
        </authorList>
    </citation>
    <scope>NUCLEOTIDE SEQUENCE [LARGE SCALE GENOMIC DNA]</scope>
    <source>
        <strain evidence="1 2">ACC19a</strain>
    </source>
</reference>
<dbReference type="Proteomes" id="UP000006437">
    <property type="component" value="Unassembled WGS sequence"/>
</dbReference>
<dbReference type="EMBL" id="AFZE01000056">
    <property type="protein sequence ID" value="EHL11165.1"/>
    <property type="molecule type" value="Genomic_DNA"/>
</dbReference>
<dbReference type="HOGENOM" id="CLU_145991_0_0_9"/>
<dbReference type="BioCyc" id="EBAC796937-HMP:GMGH-704-MONOMER"/>
<dbReference type="RefSeq" id="WP_009524938.1">
    <property type="nucleotide sequence ID" value="NZ_JH414548.1"/>
</dbReference>
<accession>G9X2U5</accession>
<proteinExistence type="predicted"/>
<dbReference type="AlphaFoldDB" id="G9X2U5"/>
<protein>
    <submittedName>
        <fullName evidence="1">Uncharacterized protein</fullName>
    </submittedName>
</protein>
<name>G9X2U5_9FIRM</name>
<evidence type="ECO:0000313" key="2">
    <source>
        <dbReference type="Proteomes" id="UP000006437"/>
    </source>
</evidence>